<accession>A0A6J5FCY2</accession>
<keyword evidence="3" id="KW-0804">Transcription</keyword>
<evidence type="ECO:0000256" key="3">
    <source>
        <dbReference type="ARBA" id="ARBA00023163"/>
    </source>
</evidence>
<dbReference type="GO" id="GO:0003677">
    <property type="term" value="F:DNA binding"/>
    <property type="evidence" value="ECO:0007669"/>
    <property type="project" value="UniProtKB-KW"/>
</dbReference>
<dbReference type="Pfam" id="PF17874">
    <property type="entry name" value="TPR_MalT"/>
    <property type="match status" value="1"/>
</dbReference>
<dbReference type="RefSeq" id="WP_217481887.1">
    <property type="nucleotide sequence ID" value="NZ_CADIKL010000002.1"/>
</dbReference>
<dbReference type="CDD" id="cd06170">
    <property type="entry name" value="LuxR_C_like"/>
    <property type="match status" value="1"/>
</dbReference>
<dbReference type="GO" id="GO:0006355">
    <property type="term" value="P:regulation of DNA-templated transcription"/>
    <property type="evidence" value="ECO:0007669"/>
    <property type="project" value="InterPro"/>
</dbReference>
<dbReference type="InterPro" id="IPR036388">
    <property type="entry name" value="WH-like_DNA-bd_sf"/>
</dbReference>
<evidence type="ECO:0000256" key="2">
    <source>
        <dbReference type="ARBA" id="ARBA00023125"/>
    </source>
</evidence>
<dbReference type="PANTHER" id="PTHR44688:SF16">
    <property type="entry name" value="DNA-BINDING TRANSCRIPTIONAL ACTIVATOR DEVR_DOSR"/>
    <property type="match status" value="1"/>
</dbReference>
<evidence type="ECO:0000259" key="5">
    <source>
        <dbReference type="PROSITE" id="PS50043"/>
    </source>
</evidence>
<evidence type="ECO:0000256" key="1">
    <source>
        <dbReference type="ARBA" id="ARBA00023015"/>
    </source>
</evidence>
<dbReference type="InterPro" id="IPR059106">
    <property type="entry name" value="WHD_MalT"/>
</dbReference>
<dbReference type="InterPro" id="IPR041617">
    <property type="entry name" value="TPR_MalT"/>
</dbReference>
<gene>
    <name evidence="6" type="primary">malT_1</name>
    <name evidence="6" type="ORF">LMG28688_00387</name>
</gene>
<keyword evidence="7" id="KW-1185">Reference proteome</keyword>
<dbReference type="PROSITE" id="PS50043">
    <property type="entry name" value="HTH_LUXR_2"/>
    <property type="match status" value="1"/>
</dbReference>
<dbReference type="Pfam" id="PF13191">
    <property type="entry name" value="AAA_16"/>
    <property type="match status" value="1"/>
</dbReference>
<feature type="region of interest" description="Disordered" evidence="4">
    <location>
        <begin position="1"/>
        <end position="23"/>
    </location>
</feature>
<dbReference type="InterPro" id="IPR041664">
    <property type="entry name" value="AAA_16"/>
</dbReference>
<dbReference type="AlphaFoldDB" id="A0A6J5FCY2"/>
<evidence type="ECO:0000256" key="4">
    <source>
        <dbReference type="SAM" id="MobiDB-lite"/>
    </source>
</evidence>
<reference evidence="6 7" key="1">
    <citation type="submission" date="2020-04" db="EMBL/GenBank/DDBJ databases">
        <authorList>
            <person name="De Canck E."/>
        </authorList>
    </citation>
    <scope>NUCLEOTIDE SEQUENCE [LARGE SCALE GENOMIC DNA]</scope>
    <source>
        <strain evidence="6 7">LMG 28688</strain>
    </source>
</reference>
<sequence length="937" mass="103148">MDSSQTAPGFETSDVNQRLRPPRRNTRVVGRERLLAQMTEARRHNCVVLEGAAGSGKTSLLGAWYQALLPFSFDVAWLTLSAEDNDLSRWLDDLITSIGQVDQEIVREAALLAGRGKDEEATERALIALVSGISRRTQHLVLILDDLHCVTDPGIHETLQWLLDYAPANFHLAMASRAAIPVSLGRLRDRGLALELGMRELRFTAAESEAFLKAQLGEVSRRDARRMHELTDGWVAGLQLLSVHLERNRGAKDGEAAPQLTRSHLLDARGYAEYFEREVLARLADVEVDALVALASCTTFCASLTVALTTNGAQDGHHDRALAMLARLEGDHLFVESMGEAGGTTWYRFNPLFRETLLLRFREWDAARQRAVQRAAWVWFREHGKPDDAVRHAVLAGDAAAAADLVLEVAQQLRLRGELRKLLGLMRLLPAEEIRSRVGLRLLEAQLQLFAREFDACAASIPQLLADVPVEDRRARFRLAITRGALAVHYDDVETMTALVPELLAVPDGADSVGIGGANNLRSWHAMHQGDFERAREIQTSAPALFIDGAPLLGTPAGALFSRCVMGLSYALEGRFLQVERICRDVLAESDRRGNEAVEAACIAAALMGEVLYEFNELDAARQLLEERIELLERTSIPDSVLRVLRVLSAVQWMAGHQLDAFAWLERLEEYGVQYRLDRLIAHSLADQIQRHLECGQHTQAQALLVRLEALSEGIDASMPGTRAQVAVQASRGRILCEIAGGQDESAAARIQQLIEVCDAHGWQRDAAHFQLLGAVVDRRRGQVDKARQAATSALRRGHRLGLMRSMLDVGPEALTLIVDAAPSDPADAVLPFYASRLQAAHLAVHAVPASAGAGTQRPGESRQQASGLDLLSERETEIVRLLMHAIPNKRIARALSISPETVKWHLKNIYGKLRVSSRDEAVALIRNAHPGSGETS</sequence>
<dbReference type="InterPro" id="IPR027417">
    <property type="entry name" value="P-loop_NTPase"/>
</dbReference>
<feature type="region of interest" description="Disordered" evidence="4">
    <location>
        <begin position="851"/>
        <end position="870"/>
    </location>
</feature>
<dbReference type="InterPro" id="IPR016032">
    <property type="entry name" value="Sig_transdc_resp-reg_C-effctor"/>
</dbReference>
<dbReference type="EMBL" id="CADIKL010000002">
    <property type="protein sequence ID" value="CAB3777564.1"/>
    <property type="molecule type" value="Genomic_DNA"/>
</dbReference>
<dbReference type="Pfam" id="PF25873">
    <property type="entry name" value="WHD_MalT"/>
    <property type="match status" value="1"/>
</dbReference>
<dbReference type="Gene3D" id="3.40.50.300">
    <property type="entry name" value="P-loop containing nucleotide triphosphate hydrolases"/>
    <property type="match status" value="1"/>
</dbReference>
<dbReference type="PANTHER" id="PTHR44688">
    <property type="entry name" value="DNA-BINDING TRANSCRIPTIONAL ACTIVATOR DEVR_DOSR"/>
    <property type="match status" value="1"/>
</dbReference>
<dbReference type="Proteomes" id="UP000494119">
    <property type="component" value="Unassembled WGS sequence"/>
</dbReference>
<keyword evidence="1" id="KW-0805">Transcription regulation</keyword>
<dbReference type="InterPro" id="IPR011990">
    <property type="entry name" value="TPR-like_helical_dom_sf"/>
</dbReference>
<name>A0A6J5FCY2_9BURK</name>
<evidence type="ECO:0000313" key="6">
    <source>
        <dbReference type="EMBL" id="CAB3777564.1"/>
    </source>
</evidence>
<dbReference type="SUPFAM" id="SSF46894">
    <property type="entry name" value="C-terminal effector domain of the bipartite response regulators"/>
    <property type="match status" value="1"/>
</dbReference>
<dbReference type="Gene3D" id="1.10.10.10">
    <property type="entry name" value="Winged helix-like DNA-binding domain superfamily/Winged helix DNA-binding domain"/>
    <property type="match status" value="1"/>
</dbReference>
<organism evidence="6 7">
    <name type="scientific">Paraburkholderia caffeinitolerans</name>
    <dbReference type="NCBI Taxonomy" id="1723730"/>
    <lineage>
        <taxon>Bacteria</taxon>
        <taxon>Pseudomonadati</taxon>
        <taxon>Pseudomonadota</taxon>
        <taxon>Betaproteobacteria</taxon>
        <taxon>Burkholderiales</taxon>
        <taxon>Burkholderiaceae</taxon>
        <taxon>Paraburkholderia</taxon>
    </lineage>
</organism>
<feature type="domain" description="HTH luxR-type" evidence="5">
    <location>
        <begin position="865"/>
        <end position="930"/>
    </location>
</feature>
<dbReference type="InterPro" id="IPR000792">
    <property type="entry name" value="Tscrpt_reg_LuxR_C"/>
</dbReference>
<proteinExistence type="predicted"/>
<dbReference type="SUPFAM" id="SSF52540">
    <property type="entry name" value="P-loop containing nucleoside triphosphate hydrolases"/>
    <property type="match status" value="1"/>
</dbReference>
<protein>
    <submittedName>
        <fullName evidence="6">HTH-type transcriptional regulator MalT</fullName>
    </submittedName>
</protein>
<keyword evidence="2" id="KW-0238">DNA-binding</keyword>
<dbReference type="PRINTS" id="PR00038">
    <property type="entry name" value="HTHLUXR"/>
</dbReference>
<evidence type="ECO:0000313" key="7">
    <source>
        <dbReference type="Proteomes" id="UP000494119"/>
    </source>
</evidence>
<dbReference type="Gene3D" id="1.25.40.10">
    <property type="entry name" value="Tetratricopeptide repeat domain"/>
    <property type="match status" value="1"/>
</dbReference>
<dbReference type="SUPFAM" id="SSF48452">
    <property type="entry name" value="TPR-like"/>
    <property type="match status" value="1"/>
</dbReference>
<dbReference type="SMART" id="SM00421">
    <property type="entry name" value="HTH_LUXR"/>
    <property type="match status" value="1"/>
</dbReference>
<dbReference type="Pfam" id="PF00196">
    <property type="entry name" value="GerE"/>
    <property type="match status" value="1"/>
</dbReference>